<gene>
    <name evidence="4" type="ORF">C468_17094</name>
</gene>
<reference evidence="4 5" key="1">
    <citation type="journal article" date="2014" name="PLoS Genet.">
        <title>Phylogenetically driven sequencing of extremely halophilic archaea reveals strategies for static and dynamic osmo-response.</title>
        <authorList>
            <person name="Becker E.A."/>
            <person name="Seitzer P.M."/>
            <person name="Tritt A."/>
            <person name="Larsen D."/>
            <person name="Krusor M."/>
            <person name="Yao A.I."/>
            <person name="Wu D."/>
            <person name="Madern D."/>
            <person name="Eisen J.A."/>
            <person name="Darling A.E."/>
            <person name="Facciotti M.T."/>
        </authorList>
    </citation>
    <scope>NUCLEOTIDE SEQUENCE [LARGE SCALE GENOMIC DNA]</scope>
    <source>
        <strain evidence="4 5">JCM 14978</strain>
    </source>
</reference>
<dbReference type="Proteomes" id="UP000011546">
    <property type="component" value="Unassembled WGS sequence"/>
</dbReference>
<dbReference type="InterPro" id="IPR005471">
    <property type="entry name" value="Tscrpt_reg_IclR_N"/>
</dbReference>
<dbReference type="InterPro" id="IPR036388">
    <property type="entry name" value="WH-like_DNA-bd_sf"/>
</dbReference>
<dbReference type="AlphaFoldDB" id="M0NJP1"/>
<dbReference type="PANTHER" id="PTHR34704:SF1">
    <property type="entry name" value="ATPASE"/>
    <property type="match status" value="1"/>
</dbReference>
<dbReference type="EMBL" id="AOJH01000105">
    <property type="protein sequence ID" value="EMA56895.1"/>
    <property type="molecule type" value="Genomic_DNA"/>
</dbReference>
<dbReference type="InterPro" id="IPR004256">
    <property type="entry name" value="DUF234"/>
</dbReference>
<dbReference type="InterPro" id="IPR036390">
    <property type="entry name" value="WH_DNA-bd_sf"/>
</dbReference>
<evidence type="ECO:0000313" key="5">
    <source>
        <dbReference type="Proteomes" id="UP000011546"/>
    </source>
</evidence>
<evidence type="ECO:0000313" key="4">
    <source>
        <dbReference type="EMBL" id="EMA56895.1"/>
    </source>
</evidence>
<feature type="domain" description="DUF234" evidence="2">
    <location>
        <begin position="312"/>
        <end position="398"/>
    </location>
</feature>
<accession>M0NJP1</accession>
<dbReference type="SUPFAM" id="SSF52540">
    <property type="entry name" value="P-loop containing nucleoside triphosphate hydrolases"/>
    <property type="match status" value="1"/>
</dbReference>
<keyword evidence="5" id="KW-1185">Reference proteome</keyword>
<evidence type="ECO:0008006" key="6">
    <source>
        <dbReference type="Google" id="ProtNLM"/>
    </source>
</evidence>
<dbReference type="Pfam" id="PF09339">
    <property type="entry name" value="HTH_IclR"/>
    <property type="match status" value="1"/>
</dbReference>
<feature type="domain" description="ATPase" evidence="1">
    <location>
        <begin position="7"/>
        <end position="207"/>
    </location>
</feature>
<dbReference type="Pfam" id="PF03008">
    <property type="entry name" value="DUF234"/>
    <property type="match status" value="1"/>
</dbReference>
<dbReference type="InterPro" id="IPR027417">
    <property type="entry name" value="P-loop_NTPase"/>
</dbReference>
<dbReference type="SUPFAM" id="SSF52980">
    <property type="entry name" value="Restriction endonuclease-like"/>
    <property type="match status" value="1"/>
</dbReference>
<sequence>MIVCIMINRSTELEWLTSHLSRAERQLLVLYGRRRVGKTTLVTTALEELNSDSVYFLCDERGSNHNARRFAAQCADAFDDVTPDVDDFAEAFRYLTARVDGRCVVALDEFSYLVDEDDTIPSVFQTIVDDVLAGTDISLVLLGSSISMMEDGVLSYESPLYGRRTGQWELAPLSFADVRAFFPDDDLETQIQLYSVLGGVPAYLEQFDPERTLFENVERAVLSKGEFLFEEPEFLLRQELREPATYMAILEAIAGGATRVTEIANEIGKDASSLSRYLQNLTQLAILEREHPVTDPDSRGVYRLTDDFLRFWFRYVAPNRGTLEQGHTAPVREAIAETLPIHTSRTFETVCQQAAQTSGFPVACSRVGRWWYGGEEIDVVGINRDANQLVLGECKWTSSLVGREVFDDLTALESEVRWQGDDREVSYALFSRSGFTEDLRAVVADRSDSHLYGLDELSDLFDCTS</sequence>
<comment type="caution">
    <text evidence="4">The sequence shown here is derived from an EMBL/GenBank/DDBJ whole genome shotgun (WGS) entry which is preliminary data.</text>
</comment>
<dbReference type="PATRIC" id="fig|1230456.3.peg.3402"/>
<proteinExistence type="predicted"/>
<protein>
    <recommendedName>
        <fullName evidence="6">ATPase</fullName>
    </recommendedName>
</protein>
<dbReference type="InterPro" id="IPR011579">
    <property type="entry name" value="ATPase_dom"/>
</dbReference>
<feature type="domain" description="HTH iclR-type" evidence="3">
    <location>
        <begin position="247"/>
        <end position="290"/>
    </location>
</feature>
<dbReference type="SUPFAM" id="SSF46785">
    <property type="entry name" value="Winged helix' DNA-binding domain"/>
    <property type="match status" value="1"/>
</dbReference>
<dbReference type="PANTHER" id="PTHR34704">
    <property type="entry name" value="ATPASE"/>
    <property type="match status" value="1"/>
</dbReference>
<dbReference type="GO" id="GO:0005524">
    <property type="term" value="F:ATP binding"/>
    <property type="evidence" value="ECO:0007669"/>
    <property type="project" value="InterPro"/>
</dbReference>
<evidence type="ECO:0000259" key="2">
    <source>
        <dbReference type="Pfam" id="PF03008"/>
    </source>
</evidence>
<dbReference type="Gene3D" id="1.10.10.10">
    <property type="entry name" value="Winged helix-like DNA-binding domain superfamily/Winged helix DNA-binding domain"/>
    <property type="match status" value="1"/>
</dbReference>
<name>M0NJP1_9EURY</name>
<dbReference type="Pfam" id="PF01637">
    <property type="entry name" value="ATPase_2"/>
    <property type="match status" value="1"/>
</dbReference>
<evidence type="ECO:0000259" key="1">
    <source>
        <dbReference type="Pfam" id="PF01637"/>
    </source>
</evidence>
<organism evidence="4 5">
    <name type="scientific">Halorubrum kocurii JCM 14978</name>
    <dbReference type="NCBI Taxonomy" id="1230456"/>
    <lineage>
        <taxon>Archaea</taxon>
        <taxon>Methanobacteriati</taxon>
        <taxon>Methanobacteriota</taxon>
        <taxon>Stenosarchaea group</taxon>
        <taxon>Halobacteria</taxon>
        <taxon>Halobacteriales</taxon>
        <taxon>Haloferacaceae</taxon>
        <taxon>Halorubrum</taxon>
    </lineage>
</organism>
<dbReference type="Gene3D" id="3.40.50.300">
    <property type="entry name" value="P-loop containing nucleotide triphosphate hydrolases"/>
    <property type="match status" value="1"/>
</dbReference>
<dbReference type="GO" id="GO:0003677">
    <property type="term" value="F:DNA binding"/>
    <property type="evidence" value="ECO:0007669"/>
    <property type="project" value="InterPro"/>
</dbReference>
<dbReference type="GO" id="GO:0006355">
    <property type="term" value="P:regulation of DNA-templated transcription"/>
    <property type="evidence" value="ECO:0007669"/>
    <property type="project" value="InterPro"/>
</dbReference>
<evidence type="ECO:0000259" key="3">
    <source>
        <dbReference type="Pfam" id="PF09339"/>
    </source>
</evidence>
<dbReference type="InterPro" id="IPR011335">
    <property type="entry name" value="Restrct_endonuc-II-like"/>
</dbReference>